<keyword evidence="2" id="KW-1185">Reference proteome</keyword>
<organism evidence="1 2">
    <name type="scientific">Desulfitobacterium dichloroeliminans (strain LMG P-21439 / DCA1)</name>
    <dbReference type="NCBI Taxonomy" id="871963"/>
    <lineage>
        <taxon>Bacteria</taxon>
        <taxon>Bacillati</taxon>
        <taxon>Bacillota</taxon>
        <taxon>Clostridia</taxon>
        <taxon>Eubacteriales</taxon>
        <taxon>Desulfitobacteriaceae</taxon>
        <taxon>Desulfitobacterium</taxon>
    </lineage>
</organism>
<accession>L0F5C2</accession>
<evidence type="ECO:0000313" key="1">
    <source>
        <dbReference type="EMBL" id="AGA67866.1"/>
    </source>
</evidence>
<dbReference type="eggNOG" id="ENOG502ZJD6">
    <property type="taxonomic scope" value="Bacteria"/>
</dbReference>
<gene>
    <name evidence="1" type="ordered locus">Desdi_0318</name>
</gene>
<dbReference type="Proteomes" id="UP000010797">
    <property type="component" value="Chromosome"/>
</dbReference>
<evidence type="ECO:0000313" key="2">
    <source>
        <dbReference type="Proteomes" id="UP000010797"/>
    </source>
</evidence>
<name>L0F5C2_DESDL</name>
<dbReference type="RefSeq" id="WP_015260873.1">
    <property type="nucleotide sequence ID" value="NC_019903.1"/>
</dbReference>
<proteinExistence type="predicted"/>
<reference evidence="2" key="1">
    <citation type="submission" date="2012-02" db="EMBL/GenBank/DDBJ databases">
        <title>Complete sequence of Desulfitobacterium dichloroeliminans LMG P-21439.</title>
        <authorList>
            <person name="Lucas S."/>
            <person name="Han J."/>
            <person name="Lapidus A."/>
            <person name="Cheng J.-F."/>
            <person name="Goodwin L."/>
            <person name="Pitluck S."/>
            <person name="Peters L."/>
            <person name="Ovchinnikova G."/>
            <person name="Teshima H."/>
            <person name="Detter J.C."/>
            <person name="Han C."/>
            <person name="Tapia R."/>
            <person name="Land M."/>
            <person name="Hauser L."/>
            <person name="Kyrpides N."/>
            <person name="Ivanova N."/>
            <person name="Pagani I."/>
            <person name="Kruse T."/>
            <person name="de Vos W.M."/>
            <person name="Boon N."/>
            <person name="Smidt H."/>
            <person name="Woyke T."/>
        </authorList>
    </citation>
    <scope>NUCLEOTIDE SEQUENCE [LARGE SCALE GENOMIC DNA]</scope>
    <source>
        <strain evidence="2">LMG P-21439 / DCA1</strain>
    </source>
</reference>
<dbReference type="KEGG" id="ddl:Desdi_0318"/>
<dbReference type="OrthoDB" id="2066000at2"/>
<dbReference type="HOGENOM" id="CLU_979076_0_0_9"/>
<dbReference type="STRING" id="871963.Desdi_0318"/>
<dbReference type="EMBL" id="CP003344">
    <property type="protein sequence ID" value="AGA67866.1"/>
    <property type="molecule type" value="Genomic_DNA"/>
</dbReference>
<sequence>MKKRIGNTLIVILIAVSALLLSSLGPNERVAQSESAFQPSYHLMPYRAEFTKLFYETPERVGFQVLDGIFLYNYQEGYVEADFALSEGCFEPGYLIWPGMSTNEKSIIIGGVDHSAGTWSDHYYSYDIKSKKLVRMNGEVTEVATLPYPATDRQMNAFQADSWELEDLRYYPMGSDKVIIPFKVEEIPTMVYVMQGNEQDSLFSPKLTLMADGRFQFTYSLLSSYLNYGEYSIAGMEYKMVTKDGQHTFVFHKEGDNFVFDAERSSRCILDDRTELPDGAVFSA</sequence>
<protein>
    <submittedName>
        <fullName evidence="1">Uncharacterized protein</fullName>
    </submittedName>
</protein>
<dbReference type="AlphaFoldDB" id="L0F5C2"/>